<dbReference type="OrthoDB" id="7181050at2"/>
<dbReference type="AlphaFoldDB" id="A0A364K0K5"/>
<keyword evidence="4" id="KW-1185">Reference proteome</keyword>
<dbReference type="InterPro" id="IPR038765">
    <property type="entry name" value="Papain-like_cys_pep_sf"/>
</dbReference>
<evidence type="ECO:0000313" key="4">
    <source>
        <dbReference type="Proteomes" id="UP000251213"/>
    </source>
</evidence>
<dbReference type="Pfam" id="PF00797">
    <property type="entry name" value="Acetyltransf_2"/>
    <property type="match status" value="1"/>
</dbReference>
<dbReference type="RefSeq" id="WP_113660404.1">
    <property type="nucleotide sequence ID" value="NZ_KZ845684.1"/>
</dbReference>
<dbReference type="SUPFAM" id="SSF54001">
    <property type="entry name" value="Cysteine proteinases"/>
    <property type="match status" value="1"/>
</dbReference>
<dbReference type="Gene3D" id="3.30.2140.20">
    <property type="match status" value="1"/>
</dbReference>
<evidence type="ECO:0000313" key="3">
    <source>
        <dbReference type="EMBL" id="RAL21029.1"/>
    </source>
</evidence>
<dbReference type="PANTHER" id="PTHR11786:SF0">
    <property type="entry name" value="ARYLAMINE N-ACETYLTRANSFERASE 4-RELATED"/>
    <property type="match status" value="1"/>
</dbReference>
<name>A0A364K0K5_9BACL</name>
<protein>
    <submittedName>
        <fullName evidence="3">Acetyltransferase</fullName>
    </submittedName>
</protein>
<dbReference type="GO" id="GO:0016407">
    <property type="term" value="F:acetyltransferase activity"/>
    <property type="evidence" value="ECO:0007669"/>
    <property type="project" value="InterPro"/>
</dbReference>
<dbReference type="Proteomes" id="UP000251213">
    <property type="component" value="Unassembled WGS sequence"/>
</dbReference>
<organism evidence="3 4">
    <name type="scientific">Thermoflavimicrobium daqui</name>
    <dbReference type="NCBI Taxonomy" id="2137476"/>
    <lineage>
        <taxon>Bacteria</taxon>
        <taxon>Bacillati</taxon>
        <taxon>Bacillota</taxon>
        <taxon>Bacilli</taxon>
        <taxon>Bacillales</taxon>
        <taxon>Thermoactinomycetaceae</taxon>
        <taxon>Thermoflavimicrobium</taxon>
    </lineage>
</organism>
<accession>A0A364K0K5</accession>
<reference evidence="3 4" key="2">
    <citation type="submission" date="2018-06" db="EMBL/GenBank/DDBJ databases">
        <authorList>
            <person name="Zhirakovskaya E."/>
        </authorList>
    </citation>
    <scope>NUCLEOTIDE SEQUENCE [LARGE SCALE GENOMIC DNA]</scope>
    <source>
        <strain evidence="3 4">FBKL4.011</strain>
    </source>
</reference>
<dbReference type="InterPro" id="IPR053710">
    <property type="entry name" value="Arylamine_NAT_domain_sf"/>
</dbReference>
<gene>
    <name evidence="3" type="ORF">DL897_17505</name>
</gene>
<evidence type="ECO:0000256" key="2">
    <source>
        <dbReference type="RuleBase" id="RU003452"/>
    </source>
</evidence>
<comment type="caution">
    <text evidence="3">The sequence shown here is derived from an EMBL/GenBank/DDBJ whole genome shotgun (WGS) entry which is preliminary data.</text>
</comment>
<reference evidence="3 4" key="1">
    <citation type="submission" date="2018-06" db="EMBL/GenBank/DDBJ databases">
        <title>Thermoflavimicrobium daqus sp. nov., a thermophilic microbe isolated from Moutai-flavour Daqu.</title>
        <authorList>
            <person name="Wang X."/>
            <person name="Zhou H."/>
        </authorList>
    </citation>
    <scope>NUCLEOTIDE SEQUENCE [LARGE SCALE GENOMIC DNA]</scope>
    <source>
        <strain evidence="3 4">FBKL4.011</strain>
    </source>
</reference>
<sequence>MNISTYLNRINMKEVGRPNLSFLSRLQENHLLHIPFENLDISLGRPIQLSLPKLFEKVIEKCRGGFCYELNGLFDWLLRECGFTTSLISARVRDKDNSFGPEFDHLAILVYLDQPYLVDVGFGDSCRFPLPLTGEEVEDISGRYRVILEEASDGYALQKQEENGWITEYRFTTRSYELQAFTSMCEYHQTSPASHFTQKKMCTIATLDGRITLTQDFLTMTQDRNKQKFPILSDQQFYKELQRFFGINLS</sequence>
<keyword evidence="3" id="KW-0808">Transferase</keyword>
<dbReference type="PANTHER" id="PTHR11786">
    <property type="entry name" value="N-HYDROXYARYLAMINE O-ACETYLTRANSFERASE"/>
    <property type="match status" value="1"/>
</dbReference>
<dbReference type="PRINTS" id="PR01543">
    <property type="entry name" value="ANATRNSFRASE"/>
</dbReference>
<dbReference type="EMBL" id="QJKK01000022">
    <property type="protein sequence ID" value="RAL21029.1"/>
    <property type="molecule type" value="Genomic_DNA"/>
</dbReference>
<evidence type="ECO:0000256" key="1">
    <source>
        <dbReference type="ARBA" id="ARBA00006547"/>
    </source>
</evidence>
<proteinExistence type="inferred from homology"/>
<dbReference type="InterPro" id="IPR001447">
    <property type="entry name" value="Arylamine_N-AcTrfase"/>
</dbReference>
<comment type="similarity">
    <text evidence="1 2">Belongs to the arylamine N-acetyltransferase family.</text>
</comment>